<dbReference type="EMBL" id="HBKO01007182">
    <property type="protein sequence ID" value="CAE2198083.1"/>
    <property type="molecule type" value="Transcribed_RNA"/>
</dbReference>
<dbReference type="AlphaFoldDB" id="A0A7S4M325"/>
<sequence length="130" mass="14127">MVPRASESDDLLQLPLLRLKAQCEAANVPKTGSKEKLVERLLDPSAHQKGAPGKKAAGASALAKTIEKPKKATEMQVAKMRAAGELVGDRGAFFDSAYRCDNCTLEFDEDGFDWKTGYCFSCQDDIDDAI</sequence>
<reference evidence="1" key="1">
    <citation type="submission" date="2021-01" db="EMBL/GenBank/DDBJ databases">
        <authorList>
            <person name="Corre E."/>
            <person name="Pelletier E."/>
            <person name="Niang G."/>
            <person name="Scheremetjew M."/>
            <person name="Finn R."/>
            <person name="Kale V."/>
            <person name="Holt S."/>
            <person name="Cochrane G."/>
            <person name="Meng A."/>
            <person name="Brown T."/>
            <person name="Cohen L."/>
        </authorList>
    </citation>
    <scope>NUCLEOTIDE SEQUENCE</scope>
    <source>
        <strain evidence="1">UIO037</strain>
    </source>
</reference>
<dbReference type="Gene3D" id="1.10.720.30">
    <property type="entry name" value="SAP domain"/>
    <property type="match status" value="1"/>
</dbReference>
<organism evidence="1">
    <name type="scientific">Prymnesium polylepis</name>
    <dbReference type="NCBI Taxonomy" id="72548"/>
    <lineage>
        <taxon>Eukaryota</taxon>
        <taxon>Haptista</taxon>
        <taxon>Haptophyta</taxon>
        <taxon>Prymnesiophyceae</taxon>
        <taxon>Prymnesiales</taxon>
        <taxon>Prymnesiaceae</taxon>
        <taxon>Prymnesium</taxon>
    </lineage>
</organism>
<proteinExistence type="predicted"/>
<protein>
    <recommendedName>
        <fullName evidence="2">SAP domain-containing protein</fullName>
    </recommendedName>
</protein>
<evidence type="ECO:0000313" key="1">
    <source>
        <dbReference type="EMBL" id="CAE2198083.1"/>
    </source>
</evidence>
<name>A0A7S4M325_9EUKA</name>
<accession>A0A7S4M325</accession>
<evidence type="ECO:0008006" key="2">
    <source>
        <dbReference type="Google" id="ProtNLM"/>
    </source>
</evidence>
<gene>
    <name evidence="1" type="ORF">CPOL0286_LOCUS3437</name>
</gene>
<dbReference type="InterPro" id="IPR036361">
    <property type="entry name" value="SAP_dom_sf"/>
</dbReference>